<evidence type="ECO:0000313" key="12">
    <source>
        <dbReference type="EMBL" id="SHE64707.1"/>
    </source>
</evidence>
<keyword evidence="5" id="KW-0547">Nucleotide-binding</keyword>
<dbReference type="PANTHER" id="PTHR24421:SF10">
    <property type="entry name" value="NITRATE_NITRITE SENSOR PROTEIN NARQ"/>
    <property type="match status" value="1"/>
</dbReference>
<feature type="region of interest" description="Disordered" evidence="9">
    <location>
        <begin position="375"/>
        <end position="394"/>
    </location>
</feature>
<name>A0A1M4V735_STRHI</name>
<proteinExistence type="predicted"/>
<dbReference type="Pfam" id="PF07730">
    <property type="entry name" value="HisKA_3"/>
    <property type="match status" value="1"/>
</dbReference>
<comment type="catalytic activity">
    <reaction evidence="1">
        <text>ATP + protein L-histidine = ADP + protein N-phospho-L-histidine.</text>
        <dbReference type="EC" id="2.7.13.3"/>
    </reaction>
</comment>
<organism evidence="12 13">
    <name type="scientific">Streptoalloteichus hindustanus</name>
    <dbReference type="NCBI Taxonomy" id="2017"/>
    <lineage>
        <taxon>Bacteria</taxon>
        <taxon>Bacillati</taxon>
        <taxon>Actinomycetota</taxon>
        <taxon>Actinomycetes</taxon>
        <taxon>Pseudonocardiales</taxon>
        <taxon>Pseudonocardiaceae</taxon>
        <taxon>Streptoalloteichus</taxon>
    </lineage>
</organism>
<dbReference type="Proteomes" id="UP000184501">
    <property type="component" value="Unassembled WGS sequence"/>
</dbReference>
<dbReference type="Gene3D" id="3.30.565.10">
    <property type="entry name" value="Histidine kinase-like ATPase, C-terminal domain"/>
    <property type="match status" value="1"/>
</dbReference>
<protein>
    <recommendedName>
        <fullName evidence="2">histidine kinase</fullName>
        <ecNumber evidence="2">2.7.13.3</ecNumber>
    </recommendedName>
</protein>
<dbReference type="AlphaFoldDB" id="A0A1M4V735"/>
<dbReference type="InterPro" id="IPR011712">
    <property type="entry name" value="Sig_transdc_His_kin_sub3_dim/P"/>
</dbReference>
<evidence type="ECO:0000256" key="1">
    <source>
        <dbReference type="ARBA" id="ARBA00000085"/>
    </source>
</evidence>
<feature type="compositionally biased region" description="Basic and acidic residues" evidence="9">
    <location>
        <begin position="376"/>
        <end position="394"/>
    </location>
</feature>
<dbReference type="EMBL" id="FQVN01000001">
    <property type="protein sequence ID" value="SHE64707.1"/>
    <property type="molecule type" value="Genomic_DNA"/>
</dbReference>
<keyword evidence="4" id="KW-0808">Transferase</keyword>
<feature type="transmembrane region" description="Helical" evidence="10">
    <location>
        <begin position="128"/>
        <end position="146"/>
    </location>
</feature>
<evidence type="ECO:0000256" key="5">
    <source>
        <dbReference type="ARBA" id="ARBA00022741"/>
    </source>
</evidence>
<gene>
    <name evidence="12" type="ORF">SAMN05444320_101663</name>
</gene>
<dbReference type="OrthoDB" id="227596at2"/>
<keyword evidence="13" id="KW-1185">Reference proteome</keyword>
<dbReference type="EC" id="2.7.13.3" evidence="2"/>
<dbReference type="Gene3D" id="1.20.5.1930">
    <property type="match status" value="1"/>
</dbReference>
<dbReference type="GO" id="GO:0005524">
    <property type="term" value="F:ATP binding"/>
    <property type="evidence" value="ECO:0007669"/>
    <property type="project" value="UniProtKB-KW"/>
</dbReference>
<feature type="transmembrane region" description="Helical" evidence="10">
    <location>
        <begin position="103"/>
        <end position="122"/>
    </location>
</feature>
<reference evidence="12 13" key="1">
    <citation type="submission" date="2016-11" db="EMBL/GenBank/DDBJ databases">
        <authorList>
            <person name="Jaros S."/>
            <person name="Januszkiewicz K."/>
            <person name="Wedrychowicz H."/>
        </authorList>
    </citation>
    <scope>NUCLEOTIDE SEQUENCE [LARGE SCALE GENOMIC DNA]</scope>
    <source>
        <strain evidence="12 13">DSM 44523</strain>
    </source>
</reference>
<feature type="domain" description="Signal transduction histidine kinase subgroup 3 dimerisation and phosphoacceptor" evidence="11">
    <location>
        <begin position="182"/>
        <end position="245"/>
    </location>
</feature>
<evidence type="ECO:0000256" key="6">
    <source>
        <dbReference type="ARBA" id="ARBA00022777"/>
    </source>
</evidence>
<evidence type="ECO:0000256" key="10">
    <source>
        <dbReference type="SAM" id="Phobius"/>
    </source>
</evidence>
<evidence type="ECO:0000256" key="3">
    <source>
        <dbReference type="ARBA" id="ARBA00022553"/>
    </source>
</evidence>
<dbReference type="PANTHER" id="PTHR24421">
    <property type="entry name" value="NITRATE/NITRITE SENSOR PROTEIN NARX-RELATED"/>
    <property type="match status" value="1"/>
</dbReference>
<dbReference type="STRING" id="2017.SAMN05444320_101663"/>
<keyword evidence="7" id="KW-0067">ATP-binding</keyword>
<evidence type="ECO:0000256" key="9">
    <source>
        <dbReference type="SAM" id="MobiDB-lite"/>
    </source>
</evidence>
<dbReference type="InterPro" id="IPR050482">
    <property type="entry name" value="Sensor_HK_TwoCompSys"/>
</dbReference>
<evidence type="ECO:0000256" key="2">
    <source>
        <dbReference type="ARBA" id="ARBA00012438"/>
    </source>
</evidence>
<dbReference type="RefSeq" id="WP_143173917.1">
    <property type="nucleotide sequence ID" value="NZ_FQVN01000001.1"/>
</dbReference>
<feature type="region of interest" description="Disordered" evidence="9">
    <location>
        <begin position="455"/>
        <end position="476"/>
    </location>
</feature>
<dbReference type="InterPro" id="IPR036890">
    <property type="entry name" value="HATPase_C_sf"/>
</dbReference>
<evidence type="ECO:0000259" key="11">
    <source>
        <dbReference type="Pfam" id="PF07730"/>
    </source>
</evidence>
<keyword evidence="10" id="KW-1133">Transmembrane helix</keyword>
<evidence type="ECO:0000256" key="7">
    <source>
        <dbReference type="ARBA" id="ARBA00022840"/>
    </source>
</evidence>
<keyword evidence="10" id="KW-0812">Transmembrane</keyword>
<keyword evidence="6 12" id="KW-0418">Kinase</keyword>
<keyword evidence="8" id="KW-0902">Two-component regulatory system</keyword>
<evidence type="ECO:0000313" key="13">
    <source>
        <dbReference type="Proteomes" id="UP000184501"/>
    </source>
</evidence>
<accession>A0A1M4V735</accession>
<dbReference type="SUPFAM" id="SSF55874">
    <property type="entry name" value="ATPase domain of HSP90 chaperone/DNA topoisomerase II/histidine kinase"/>
    <property type="match status" value="1"/>
</dbReference>
<feature type="transmembrane region" description="Helical" evidence="10">
    <location>
        <begin position="407"/>
        <end position="431"/>
    </location>
</feature>
<dbReference type="GO" id="GO:0016020">
    <property type="term" value="C:membrane"/>
    <property type="evidence" value="ECO:0007669"/>
    <property type="project" value="InterPro"/>
</dbReference>
<keyword evidence="10" id="KW-0472">Membrane</keyword>
<dbReference type="CDD" id="cd16917">
    <property type="entry name" value="HATPase_UhpB-NarQ-NarX-like"/>
    <property type="match status" value="1"/>
</dbReference>
<sequence length="523" mass="55389">MQHAVVEAGLLFAVLALPTAWTAFVTPWAAFGWWSLAGSLLAPVVVGLLSPTRPLLSTLLAAVLWCACMVSRKALPEVGVLPFALALATSGYLAGVRSPGTRPALLGFGAVAVGAAAAVPLLTSDSGATFVAVAGVLLLGVVPWLVGRYRRQYRELVRAGWERAEHLEREQRIVAEQARLRERARLAGDMHDLLGHELGLVALRIGALELAPDLAERHRTAAGEARSAVTAAADRLAEIVGLLRGTHPSPDRPGEDVADLVERSRASGVAVELRVTGDRGQVPPLVRRTAYRVVQEALTNAVKHAPGRPVTVSVDHLPGETRVSVTNGRPPVAAPPAAGGRYGLVGLAERVRLVGGAFDAGWRGEEFAVSAVLPHGDARPGPEREPAERSESALRLDEARQRVRRSLVTAVTAGVLVTLGVVATTIAFVVYDAATSVLRPADFDQLHVGQPRSEVEPVLPPRTRVDQSPVPEPARPAGAACRYYGADADPFAGRMRLLRLCFRDDRLVAKDRVGPAEVGSTTG</sequence>
<evidence type="ECO:0000256" key="4">
    <source>
        <dbReference type="ARBA" id="ARBA00022679"/>
    </source>
</evidence>
<feature type="transmembrane region" description="Helical" evidence="10">
    <location>
        <begin position="78"/>
        <end position="96"/>
    </location>
</feature>
<dbReference type="GO" id="GO:0000155">
    <property type="term" value="F:phosphorelay sensor kinase activity"/>
    <property type="evidence" value="ECO:0007669"/>
    <property type="project" value="InterPro"/>
</dbReference>
<dbReference type="GO" id="GO:0046983">
    <property type="term" value="F:protein dimerization activity"/>
    <property type="evidence" value="ECO:0007669"/>
    <property type="project" value="InterPro"/>
</dbReference>
<keyword evidence="3" id="KW-0597">Phosphoprotein</keyword>
<evidence type="ECO:0000256" key="8">
    <source>
        <dbReference type="ARBA" id="ARBA00023012"/>
    </source>
</evidence>